<reference evidence="2 3" key="1">
    <citation type="journal article" date="2018" name="Antonie Van Leeuwenhoek">
        <title>Larkinella terrae sp. nov., isolated from soil on Jeju Island, South Korea.</title>
        <authorList>
            <person name="Ten L.N."/>
            <person name="Jeon J."/>
            <person name="Park S.J."/>
            <person name="Park S."/>
            <person name="Lee S.Y."/>
            <person name="Kim M.K."/>
            <person name="Jung H.Y."/>
        </authorList>
    </citation>
    <scope>NUCLEOTIDE SEQUENCE [LARGE SCALE GENOMIC DNA]</scope>
    <source>
        <strain evidence="2 3">KCTC 52001</strain>
    </source>
</reference>
<dbReference type="OrthoDB" id="951589at2"/>
<dbReference type="AlphaFoldDB" id="A0A7K0EVC1"/>
<evidence type="ECO:0000259" key="1">
    <source>
        <dbReference type="Pfam" id="PF15283"/>
    </source>
</evidence>
<gene>
    <name evidence="2" type="ORF">GJJ30_31045</name>
</gene>
<keyword evidence="3" id="KW-1185">Reference proteome</keyword>
<sequence length="291" mass="32973">MNMTNKVGVLTLTLSVLCFFSCEKLQMAPGQTIEPTSNASSLQNTSSAFLGKTSYQLTSFDKSNLTYYPDGRIWRVQEKDVPSGYYLEFQYAPNWITATQHSPEGKMVQETFLLNAKGQCYHSDYYGFLLDKNGVWLHSCEYQYNNANQLVRINLKSDPGGSVFPSRREFTYDAYGDLIRIESFNTTNFKIGEEVFAYTSASQPRKVDQYPLNHHYSLACYADFLPIFGKLNKHLLRSTVHTSFSPQGKAPIVSNKTVKYNSFNRDGFVLDMDVSYGGNGHKILSTYAILP</sequence>
<evidence type="ECO:0000313" key="3">
    <source>
        <dbReference type="Proteomes" id="UP000441754"/>
    </source>
</evidence>
<dbReference type="Pfam" id="PF15283">
    <property type="entry name" value="DUF4595"/>
    <property type="match status" value="1"/>
</dbReference>
<protein>
    <submittedName>
        <fullName evidence="2">DUF4595 domain-containing protein</fullName>
    </submittedName>
</protein>
<dbReference type="EMBL" id="WJXZ01000018">
    <property type="protein sequence ID" value="MRS65765.1"/>
    <property type="molecule type" value="Genomic_DNA"/>
</dbReference>
<name>A0A7K0EVC1_9BACT</name>
<dbReference type="Gene3D" id="2.180.10.10">
    <property type="entry name" value="RHS repeat-associated core"/>
    <property type="match status" value="1"/>
</dbReference>
<accession>A0A7K0EVC1</accession>
<organism evidence="2 3">
    <name type="scientific">Larkinella terrae</name>
    <dbReference type="NCBI Taxonomy" id="2025311"/>
    <lineage>
        <taxon>Bacteria</taxon>
        <taxon>Pseudomonadati</taxon>
        <taxon>Bacteroidota</taxon>
        <taxon>Cytophagia</taxon>
        <taxon>Cytophagales</taxon>
        <taxon>Spirosomataceae</taxon>
        <taxon>Larkinella</taxon>
    </lineage>
</organism>
<proteinExistence type="predicted"/>
<feature type="domain" description="DUF4595" evidence="1">
    <location>
        <begin position="82"/>
        <end position="250"/>
    </location>
</feature>
<comment type="caution">
    <text evidence="2">The sequence shown here is derived from an EMBL/GenBank/DDBJ whole genome shotgun (WGS) entry which is preliminary data.</text>
</comment>
<evidence type="ECO:0000313" key="2">
    <source>
        <dbReference type="EMBL" id="MRS65765.1"/>
    </source>
</evidence>
<dbReference type="Proteomes" id="UP000441754">
    <property type="component" value="Unassembled WGS sequence"/>
</dbReference>
<dbReference type="InterPro" id="IPR027931">
    <property type="entry name" value="DUF4595"/>
</dbReference>